<protein>
    <recommendedName>
        <fullName evidence="2">DUF3298 domain-containing protein</fullName>
    </recommendedName>
</protein>
<keyword evidence="1" id="KW-1133">Transmembrane helix</keyword>
<organism evidence="3 4">
    <name type="scientific">Candidatus Nomurabacteria bacterium RIFCSPHIGHO2_01_FULL_38_19</name>
    <dbReference type="NCBI Taxonomy" id="1801732"/>
    <lineage>
        <taxon>Bacteria</taxon>
        <taxon>Candidatus Nomuraibacteriota</taxon>
    </lineage>
</organism>
<dbReference type="Gene3D" id="3.30.565.40">
    <property type="entry name" value="Fervidobacterium nodosum Rt17-B1 like"/>
    <property type="match status" value="1"/>
</dbReference>
<comment type="caution">
    <text evidence="3">The sequence shown here is derived from an EMBL/GenBank/DDBJ whole genome shotgun (WGS) entry which is preliminary data.</text>
</comment>
<feature type="transmembrane region" description="Helical" evidence="1">
    <location>
        <begin position="9"/>
        <end position="26"/>
    </location>
</feature>
<feature type="domain" description="DUF3298" evidence="2">
    <location>
        <begin position="166"/>
        <end position="242"/>
    </location>
</feature>
<keyword evidence="1" id="KW-0812">Transmembrane</keyword>
<evidence type="ECO:0000259" key="2">
    <source>
        <dbReference type="Pfam" id="PF11738"/>
    </source>
</evidence>
<proteinExistence type="predicted"/>
<dbReference type="AlphaFoldDB" id="A0A1F6USA0"/>
<sequence>MKKKNKPKGIVYLVVLVILVVVGLYWQGRYNTTSVVPETPKEETAKSLPEISIGTENIKEENFSGTRPTISSTNAVAVATRTYIEERVKEFKTTADIDVPDMREKFGADSPTANYTIDISATEVQSEKTQSIVMSIYTYTGGANGHSSFKVITASSVDGKILSLENIIKKDRQIDFANFVKKDLKAWRPEGSTESVVFEDEVKNLNFDSFVNWSLDDKNLILYFDKYQIGPGALGAVAFSLKLEKIKNYLEPVFY</sequence>
<keyword evidence="1" id="KW-0472">Membrane</keyword>
<dbReference type="STRING" id="1801732.A2814_02825"/>
<dbReference type="EMBL" id="MFTI01000016">
    <property type="protein sequence ID" value="OGI60239.1"/>
    <property type="molecule type" value="Genomic_DNA"/>
</dbReference>
<gene>
    <name evidence="3" type="ORF">A2814_02825</name>
</gene>
<dbReference type="Gene3D" id="3.90.640.20">
    <property type="entry name" value="Heat-shock cognate protein, ATPase"/>
    <property type="match status" value="1"/>
</dbReference>
<reference evidence="3 4" key="1">
    <citation type="journal article" date="2016" name="Nat. Commun.">
        <title>Thousands of microbial genomes shed light on interconnected biogeochemical processes in an aquifer system.</title>
        <authorList>
            <person name="Anantharaman K."/>
            <person name="Brown C.T."/>
            <person name="Hug L.A."/>
            <person name="Sharon I."/>
            <person name="Castelle C.J."/>
            <person name="Probst A.J."/>
            <person name="Thomas B.C."/>
            <person name="Singh A."/>
            <person name="Wilkins M.J."/>
            <person name="Karaoz U."/>
            <person name="Brodie E.L."/>
            <person name="Williams K.H."/>
            <person name="Hubbard S.S."/>
            <person name="Banfield J.F."/>
        </authorList>
    </citation>
    <scope>NUCLEOTIDE SEQUENCE [LARGE SCALE GENOMIC DNA]</scope>
</reference>
<name>A0A1F6USA0_9BACT</name>
<evidence type="ECO:0000256" key="1">
    <source>
        <dbReference type="SAM" id="Phobius"/>
    </source>
</evidence>
<dbReference type="InterPro" id="IPR021729">
    <property type="entry name" value="DUF3298"/>
</dbReference>
<dbReference type="Pfam" id="PF11738">
    <property type="entry name" value="DUF3298"/>
    <property type="match status" value="1"/>
</dbReference>
<evidence type="ECO:0000313" key="4">
    <source>
        <dbReference type="Proteomes" id="UP000177869"/>
    </source>
</evidence>
<dbReference type="Proteomes" id="UP000177869">
    <property type="component" value="Unassembled WGS sequence"/>
</dbReference>
<dbReference type="InterPro" id="IPR037126">
    <property type="entry name" value="PdaC/RsiV-like_sf"/>
</dbReference>
<evidence type="ECO:0000313" key="3">
    <source>
        <dbReference type="EMBL" id="OGI60239.1"/>
    </source>
</evidence>
<accession>A0A1F6USA0</accession>